<proteinExistence type="predicted"/>
<feature type="compositionally biased region" description="Low complexity" evidence="1">
    <location>
        <begin position="268"/>
        <end position="281"/>
    </location>
</feature>
<dbReference type="EMBL" id="GDKF01006579">
    <property type="protein sequence ID" value="JAT72043.1"/>
    <property type="molecule type" value="Transcribed_RNA"/>
</dbReference>
<feature type="compositionally biased region" description="Low complexity" evidence="1">
    <location>
        <begin position="477"/>
        <end position="496"/>
    </location>
</feature>
<feature type="compositionally biased region" description="Polar residues" evidence="1">
    <location>
        <begin position="580"/>
        <end position="589"/>
    </location>
</feature>
<feature type="compositionally biased region" description="Low complexity" evidence="1">
    <location>
        <begin position="219"/>
        <end position="237"/>
    </location>
</feature>
<evidence type="ECO:0000313" key="2">
    <source>
        <dbReference type="EMBL" id="JAT72043.1"/>
    </source>
</evidence>
<reference evidence="2" key="1">
    <citation type="submission" date="2015-08" db="EMBL/GenBank/DDBJ databases">
        <authorList>
            <person name="Babu N.S."/>
            <person name="Beckwith C.J."/>
            <person name="Beseler K.G."/>
            <person name="Brison A."/>
            <person name="Carone J.V."/>
            <person name="Caskin T.P."/>
            <person name="Diamond M."/>
            <person name="Durham M.E."/>
            <person name="Foxe J.M."/>
            <person name="Go M."/>
            <person name="Henderson B.A."/>
            <person name="Jones I.B."/>
            <person name="McGettigan J.A."/>
            <person name="Micheletti S.J."/>
            <person name="Nasrallah M.E."/>
            <person name="Ortiz D."/>
            <person name="Piller C.R."/>
            <person name="Privatt S.R."/>
            <person name="Schneider S.L."/>
            <person name="Sharp S."/>
            <person name="Smith T.C."/>
            <person name="Stanton J.D."/>
            <person name="Ullery H.E."/>
            <person name="Wilson R.J."/>
            <person name="Serrano M.G."/>
            <person name="Buck G."/>
            <person name="Lee V."/>
            <person name="Wang Y."/>
            <person name="Carvalho R."/>
            <person name="Voegtly L."/>
            <person name="Shi R."/>
            <person name="Duckworth R."/>
            <person name="Johnson A."/>
            <person name="Loviza R."/>
            <person name="Walstead R."/>
            <person name="Shah Z."/>
            <person name="Kiflezghi M."/>
            <person name="Wade K."/>
            <person name="Ball S.L."/>
            <person name="Bradley K.W."/>
            <person name="Asai D.J."/>
            <person name="Bowman C.A."/>
            <person name="Russell D.A."/>
            <person name="Pope W.H."/>
            <person name="Jacobs-Sera D."/>
            <person name="Hendrix R.W."/>
            <person name="Hatfull G.F."/>
        </authorList>
    </citation>
    <scope>NUCLEOTIDE SEQUENCE</scope>
</reference>
<protein>
    <submittedName>
        <fullName evidence="2">Uncharacterized protein</fullName>
    </submittedName>
</protein>
<name>A0A1D1ZZF3_AUXPR</name>
<evidence type="ECO:0000256" key="1">
    <source>
        <dbReference type="SAM" id="MobiDB-lite"/>
    </source>
</evidence>
<feature type="region of interest" description="Disordered" evidence="1">
    <location>
        <begin position="209"/>
        <end position="297"/>
    </location>
</feature>
<feature type="compositionally biased region" description="Low complexity" evidence="1">
    <location>
        <begin position="426"/>
        <end position="443"/>
    </location>
</feature>
<gene>
    <name evidence="2" type="ORF">g.54131</name>
</gene>
<feature type="region of interest" description="Disordered" evidence="1">
    <location>
        <begin position="334"/>
        <end position="361"/>
    </location>
</feature>
<accession>A0A1D1ZZF3</accession>
<organism evidence="2">
    <name type="scientific">Auxenochlorella protothecoides</name>
    <name type="common">Green microalga</name>
    <name type="synonym">Chlorella protothecoides</name>
    <dbReference type="NCBI Taxonomy" id="3075"/>
    <lineage>
        <taxon>Eukaryota</taxon>
        <taxon>Viridiplantae</taxon>
        <taxon>Chlorophyta</taxon>
        <taxon>core chlorophytes</taxon>
        <taxon>Trebouxiophyceae</taxon>
        <taxon>Chlorellales</taxon>
        <taxon>Chlorellaceae</taxon>
        <taxon>Auxenochlorella</taxon>
    </lineage>
</organism>
<feature type="region of interest" description="Disordered" evidence="1">
    <location>
        <begin position="555"/>
        <end position="589"/>
    </location>
</feature>
<feature type="compositionally biased region" description="Gly residues" evidence="1">
    <location>
        <begin position="339"/>
        <end position="349"/>
    </location>
</feature>
<feature type="region of interest" description="Disordered" evidence="1">
    <location>
        <begin position="376"/>
        <end position="507"/>
    </location>
</feature>
<feature type="compositionally biased region" description="Low complexity" evidence="1">
    <location>
        <begin position="32"/>
        <end position="43"/>
    </location>
</feature>
<sequence>MAAVLAPPPRGQPMRGSVSAYGLVDLCKRLEAPGAQPPAQGQGTPRARSSPQLGALKHSRSERAGAETVSVDFLEFTHSGQSQDGAFVSSASLPALPDRGGSPEAHSLGSPTLRTLLLDSCGDQGRLHRPSPFDGGVHGSRPRSASVTFVSQPDSALEAGLQLPSDGNLGDGHRTASTFDNLLESSCSHPQAALHELLGASLRCSKALAPTPSHPPRLMPALAPSAAAASGSPTRPRTPGPDFTTTLSTPCAAAPGLGPGAGPDQHRPAAPSGPAAWSARPSWERPPPASYSSRRAALADSSVTVVARMVRTSPTVPLPPPVFAWASSMVEARPTHAGGSHGGGGGGGGPPAPGAPASQGEWRAPAVWSIDPDVHDTFGGHAMGPPARLPPAVAAPRAAQHDLPHGAGPGGERPCQARSHPSLPCQAPADARRAAAPPGQDAGVASPGELGGVRRASSAAVIAGSEPVQQPPRRSVDGGAARAAGSAAAAPPCSAPHRTLAARQRARRAAATSAAAAAAAAREAEGSGYIAQAKRVLSAAVRAADAAAGGAAAARLSPSPAAPSSPRAPPACDKPPASPTSPLGSQAGQSGSIAPLLAYIRGLDPADPALPAALGTLRLMVSNAPNRGVVLACGGAAPLFRLLHARGAALGVREAAVGLLWELDAPHTPLGFTMQDVLGLGRVLDDTASPQAAMQVVHLLHASFYSDQRATFSVEEVTESLGSTVGVLFNGAVILPDSAQFSLGSLLAGVFDESILPLAHLEGTLTRMLTCLPRPEVAAARKQAVLTVLSCMASSGRVMQALDSMHAAARLLHFGHATLDPRLRARALSLVKVLNHSA</sequence>
<feature type="region of interest" description="Disordered" evidence="1">
    <location>
        <begin position="32"/>
        <end position="64"/>
    </location>
</feature>
<feature type="region of interest" description="Disordered" evidence="1">
    <location>
        <begin position="91"/>
        <end position="110"/>
    </location>
</feature>
<dbReference type="AlphaFoldDB" id="A0A1D1ZZF3"/>
<feature type="compositionally biased region" description="Pro residues" evidence="1">
    <location>
        <begin position="560"/>
        <end position="579"/>
    </location>
</feature>